<organism evidence="1 2">
    <name type="scientific">Streptomyces brasiliensis</name>
    <dbReference type="NCBI Taxonomy" id="1954"/>
    <lineage>
        <taxon>Bacteria</taxon>
        <taxon>Bacillati</taxon>
        <taxon>Actinomycetota</taxon>
        <taxon>Actinomycetes</taxon>
        <taxon>Kitasatosporales</taxon>
        <taxon>Streptomycetaceae</taxon>
        <taxon>Streptomyces</taxon>
    </lineage>
</organism>
<gene>
    <name evidence="1" type="ORF">GCM10010121_000350</name>
</gene>
<protein>
    <submittedName>
        <fullName evidence="1">Uncharacterized protein</fullName>
    </submittedName>
</protein>
<dbReference type="AlphaFoldDB" id="A0A917JZH8"/>
<evidence type="ECO:0000313" key="1">
    <source>
        <dbReference type="EMBL" id="GGI93915.1"/>
    </source>
</evidence>
<keyword evidence="2" id="KW-1185">Reference proteome</keyword>
<proteinExistence type="predicted"/>
<reference evidence="1" key="1">
    <citation type="journal article" date="2014" name="Int. J. Syst. Evol. Microbiol.">
        <title>Complete genome sequence of Corynebacterium casei LMG S-19264T (=DSM 44701T), isolated from a smear-ripened cheese.</title>
        <authorList>
            <consortium name="US DOE Joint Genome Institute (JGI-PGF)"/>
            <person name="Walter F."/>
            <person name="Albersmeier A."/>
            <person name="Kalinowski J."/>
            <person name="Ruckert C."/>
        </authorList>
    </citation>
    <scope>NUCLEOTIDE SEQUENCE</scope>
    <source>
        <strain evidence="1">JCM 3086</strain>
    </source>
</reference>
<accession>A0A917JZH8</accession>
<comment type="caution">
    <text evidence="1">The sequence shown here is derived from an EMBL/GenBank/DDBJ whole genome shotgun (WGS) entry which is preliminary data.</text>
</comment>
<dbReference type="EMBL" id="BMQA01000001">
    <property type="protein sequence ID" value="GGI93915.1"/>
    <property type="molecule type" value="Genomic_DNA"/>
</dbReference>
<sequence length="81" mass="8865">MRQVPRVAPGATREAVRSAAATRFRIVIQGDATGVVDAGTRATPRFGATPRETRNRDFHSVVDMISRHPLMDMGHDPLKPS</sequence>
<name>A0A917JZH8_9ACTN</name>
<evidence type="ECO:0000313" key="2">
    <source>
        <dbReference type="Proteomes" id="UP000657574"/>
    </source>
</evidence>
<dbReference type="Proteomes" id="UP000657574">
    <property type="component" value="Unassembled WGS sequence"/>
</dbReference>
<reference evidence="1" key="2">
    <citation type="submission" date="2020-09" db="EMBL/GenBank/DDBJ databases">
        <authorList>
            <person name="Sun Q."/>
            <person name="Ohkuma M."/>
        </authorList>
    </citation>
    <scope>NUCLEOTIDE SEQUENCE</scope>
    <source>
        <strain evidence="1">JCM 3086</strain>
    </source>
</reference>